<dbReference type="GO" id="GO:0005783">
    <property type="term" value="C:endoplasmic reticulum"/>
    <property type="evidence" value="ECO:0007669"/>
    <property type="project" value="TreeGrafter"/>
</dbReference>
<dbReference type="GO" id="GO:0004769">
    <property type="term" value="F:steroid Delta-isomerase activity"/>
    <property type="evidence" value="ECO:0007669"/>
    <property type="project" value="TreeGrafter"/>
</dbReference>
<evidence type="ECO:0000313" key="16">
    <source>
        <dbReference type="EMBL" id="KAF4624860.1"/>
    </source>
</evidence>
<evidence type="ECO:0000256" key="9">
    <source>
        <dbReference type="ARBA" id="ARBA00023136"/>
    </source>
</evidence>
<dbReference type="GO" id="GO:0000247">
    <property type="term" value="F:C-8 sterol isomerase activity"/>
    <property type="evidence" value="ECO:0007669"/>
    <property type="project" value="TreeGrafter"/>
</dbReference>
<keyword evidence="10" id="KW-1207">Sterol metabolism</keyword>
<evidence type="ECO:0000256" key="4">
    <source>
        <dbReference type="ARBA" id="ARBA00022692"/>
    </source>
</evidence>
<reference evidence="16 17" key="1">
    <citation type="submission" date="2020-03" db="EMBL/GenBank/DDBJ databases">
        <title>Draft Genome Sequence of Cudoniella acicularis.</title>
        <authorList>
            <person name="Buettner E."/>
            <person name="Kellner H."/>
        </authorList>
    </citation>
    <scope>NUCLEOTIDE SEQUENCE [LARGE SCALE GENOMIC DNA]</scope>
    <source>
        <strain evidence="16 17">DSM 108380</strain>
    </source>
</reference>
<name>A0A8H4R7J0_9HELO</name>
<protein>
    <recommendedName>
        <fullName evidence="15">EXPERA domain-containing protein</fullName>
    </recommendedName>
</protein>
<evidence type="ECO:0000256" key="13">
    <source>
        <dbReference type="PROSITE-ProRule" id="PRU01087"/>
    </source>
</evidence>
<dbReference type="Proteomes" id="UP000566819">
    <property type="component" value="Unassembled WGS sequence"/>
</dbReference>
<keyword evidence="5" id="KW-0752">Steroid biosynthesis</keyword>
<dbReference type="EMBL" id="JAAMPI010001533">
    <property type="protein sequence ID" value="KAF4624860.1"/>
    <property type="molecule type" value="Genomic_DNA"/>
</dbReference>
<comment type="subcellular location">
    <subcellularLocation>
        <location evidence="1">Membrane</location>
        <topology evidence="1">Multi-pass membrane protein</topology>
    </subcellularLocation>
</comment>
<evidence type="ECO:0000256" key="8">
    <source>
        <dbReference type="ARBA" id="ARBA00023098"/>
    </source>
</evidence>
<evidence type="ECO:0000256" key="10">
    <source>
        <dbReference type="ARBA" id="ARBA00023166"/>
    </source>
</evidence>
<evidence type="ECO:0000313" key="17">
    <source>
        <dbReference type="Proteomes" id="UP000566819"/>
    </source>
</evidence>
<dbReference type="InterPro" id="IPR007905">
    <property type="entry name" value="EBP"/>
</dbReference>
<feature type="transmembrane region" description="Helical" evidence="14">
    <location>
        <begin position="189"/>
        <end position="210"/>
    </location>
</feature>
<keyword evidence="11" id="KW-0753">Steroid metabolism</keyword>
<dbReference type="Pfam" id="PF05241">
    <property type="entry name" value="EBP"/>
    <property type="match status" value="1"/>
</dbReference>
<keyword evidence="9 13" id="KW-0472">Membrane</keyword>
<comment type="caution">
    <text evidence="16">The sequence shown here is derived from an EMBL/GenBank/DDBJ whole genome shotgun (WGS) entry which is preliminary data.</text>
</comment>
<feature type="transmembrane region" description="Helical" evidence="14">
    <location>
        <begin position="119"/>
        <end position="143"/>
    </location>
</feature>
<evidence type="ECO:0000256" key="3">
    <source>
        <dbReference type="ARBA" id="ARBA00022516"/>
    </source>
</evidence>
<organism evidence="16 17">
    <name type="scientific">Cudoniella acicularis</name>
    <dbReference type="NCBI Taxonomy" id="354080"/>
    <lineage>
        <taxon>Eukaryota</taxon>
        <taxon>Fungi</taxon>
        <taxon>Dikarya</taxon>
        <taxon>Ascomycota</taxon>
        <taxon>Pezizomycotina</taxon>
        <taxon>Leotiomycetes</taxon>
        <taxon>Helotiales</taxon>
        <taxon>Tricladiaceae</taxon>
        <taxon>Cudoniella</taxon>
    </lineage>
</organism>
<keyword evidence="12" id="KW-0413">Isomerase</keyword>
<keyword evidence="8" id="KW-0443">Lipid metabolism</keyword>
<evidence type="ECO:0000259" key="15">
    <source>
        <dbReference type="PROSITE" id="PS51751"/>
    </source>
</evidence>
<keyword evidence="3" id="KW-0444">Lipid biosynthesis</keyword>
<feature type="transmembrane region" description="Helical" evidence="14">
    <location>
        <begin position="30"/>
        <end position="56"/>
    </location>
</feature>
<evidence type="ECO:0000256" key="2">
    <source>
        <dbReference type="ARBA" id="ARBA00008337"/>
    </source>
</evidence>
<dbReference type="InterPro" id="IPR033118">
    <property type="entry name" value="EXPERA"/>
</dbReference>
<dbReference type="OrthoDB" id="58557at2759"/>
<evidence type="ECO:0000256" key="14">
    <source>
        <dbReference type="SAM" id="Phobius"/>
    </source>
</evidence>
<accession>A0A8H4R7J0</accession>
<gene>
    <name evidence="16" type="ORF">G7Y89_g13309</name>
</gene>
<dbReference type="GO" id="GO:0016126">
    <property type="term" value="P:sterol biosynthetic process"/>
    <property type="evidence" value="ECO:0007669"/>
    <property type="project" value="UniProtKB-KW"/>
</dbReference>
<keyword evidence="6 13" id="KW-1133">Transmembrane helix</keyword>
<sequence length="228" mass="26444">MRDSEAMTTTHPYFPEGLLLSGGIYVPNTFGAISLVIAFAGGCFFILGTALIVANWVNPNLKTSDRGLILWFTLCGMIHLFFEGYFVLNHNHMASRTDFFGELWKEYSLSDSRYLFSDPFVLCMETWTAITWGPLSFLTAVLITKDSPYRHPVQALVSTGQFYGDLLYYMTSLFDYFYSGKSFYRPEPYYFWFYFIFMNAFWIVIPSIVLKLQRELLRFPKGLKRTGM</sequence>
<evidence type="ECO:0000256" key="6">
    <source>
        <dbReference type="ARBA" id="ARBA00022989"/>
    </source>
</evidence>
<evidence type="ECO:0000256" key="11">
    <source>
        <dbReference type="ARBA" id="ARBA00023221"/>
    </source>
</evidence>
<evidence type="ECO:0000256" key="12">
    <source>
        <dbReference type="ARBA" id="ARBA00023235"/>
    </source>
</evidence>
<keyword evidence="7" id="KW-0756">Sterol biosynthesis</keyword>
<keyword evidence="17" id="KW-1185">Reference proteome</keyword>
<dbReference type="GO" id="GO:0047750">
    <property type="term" value="F:cholestenol delta-isomerase activity"/>
    <property type="evidence" value="ECO:0007669"/>
    <property type="project" value="InterPro"/>
</dbReference>
<feature type="transmembrane region" description="Helical" evidence="14">
    <location>
        <begin position="155"/>
        <end position="177"/>
    </location>
</feature>
<dbReference type="GO" id="GO:0016020">
    <property type="term" value="C:membrane"/>
    <property type="evidence" value="ECO:0007669"/>
    <property type="project" value="UniProtKB-SubCell"/>
</dbReference>
<evidence type="ECO:0000256" key="7">
    <source>
        <dbReference type="ARBA" id="ARBA00023011"/>
    </source>
</evidence>
<evidence type="ECO:0000256" key="5">
    <source>
        <dbReference type="ARBA" id="ARBA00022955"/>
    </source>
</evidence>
<feature type="transmembrane region" description="Helical" evidence="14">
    <location>
        <begin position="68"/>
        <end position="88"/>
    </location>
</feature>
<proteinExistence type="inferred from homology"/>
<dbReference type="PANTHER" id="PTHR14207:SF0">
    <property type="entry name" value="3-BETA-HYDROXYSTEROID-DELTA(8),DELTA(7)-ISOMERASE"/>
    <property type="match status" value="1"/>
</dbReference>
<comment type="similarity">
    <text evidence="2">Belongs to the EBP family.</text>
</comment>
<keyword evidence="4 13" id="KW-0812">Transmembrane</keyword>
<dbReference type="PANTHER" id="PTHR14207">
    <property type="entry name" value="STEROL ISOMERASE"/>
    <property type="match status" value="1"/>
</dbReference>
<dbReference type="PROSITE" id="PS51751">
    <property type="entry name" value="EXPERA"/>
    <property type="match status" value="1"/>
</dbReference>
<feature type="domain" description="EXPERA" evidence="15">
    <location>
        <begin position="64"/>
        <end position="210"/>
    </location>
</feature>
<evidence type="ECO:0000256" key="1">
    <source>
        <dbReference type="ARBA" id="ARBA00004141"/>
    </source>
</evidence>
<dbReference type="AlphaFoldDB" id="A0A8H4R7J0"/>